<name>A0A2N6K4S1_FISMU</name>
<reference evidence="2 3" key="1">
    <citation type="submission" date="2017-08" db="EMBL/GenBank/DDBJ databases">
        <title>Genomes of Fischerella (Mastigocladus) sp. strains.</title>
        <authorList>
            <person name="Miller S.R."/>
        </authorList>
    </citation>
    <scope>NUCLEOTIDE SEQUENCE [LARGE SCALE GENOMIC DNA]</scope>
    <source>
        <strain evidence="2 3">CCMEE 5323</strain>
    </source>
</reference>
<evidence type="ECO:0000313" key="2">
    <source>
        <dbReference type="EMBL" id="PLZ91218.1"/>
    </source>
</evidence>
<accession>A0A2N6K4S1</accession>
<dbReference type="Gene3D" id="1.10.10.1100">
    <property type="entry name" value="BFD-like [2Fe-2S]-binding domain"/>
    <property type="match status" value="1"/>
</dbReference>
<dbReference type="InterPro" id="IPR041854">
    <property type="entry name" value="BFD-like_2Fe2S-bd_dom_sf"/>
</dbReference>
<proteinExistence type="predicted"/>
<sequence>MSEFSYLSESIDKTPIMSPQHTCPKDGTKGKPIKLITLKSLLIAAALERLNPQSTYMFCPSSDCSVVYFSETDQIFRTGDLKVPVFQKDPSEQVSVCYCFDWSRQRLREEIEQTGTSTAVASITAHIKAKRCGCEVNNPQGGCCLANVRETVQQIERSLHSCD</sequence>
<dbReference type="CDD" id="cd10141">
    <property type="entry name" value="CopZ-like_Fer2_BFD-like"/>
    <property type="match status" value="1"/>
</dbReference>
<dbReference type="Proteomes" id="UP000235036">
    <property type="component" value="Unassembled WGS sequence"/>
</dbReference>
<dbReference type="AlphaFoldDB" id="A0A2N6K4S1"/>
<dbReference type="Pfam" id="PF18423">
    <property type="entry name" value="zf_CopZ"/>
    <property type="match status" value="1"/>
</dbReference>
<dbReference type="EMBL" id="NRQW01000186">
    <property type="protein sequence ID" value="PLZ91218.1"/>
    <property type="molecule type" value="Genomic_DNA"/>
</dbReference>
<evidence type="ECO:0000313" key="3">
    <source>
        <dbReference type="Proteomes" id="UP000235036"/>
    </source>
</evidence>
<protein>
    <submittedName>
        <fullName evidence="2">(2Fe-2S)-binding protein</fullName>
    </submittedName>
</protein>
<evidence type="ECO:0000259" key="1">
    <source>
        <dbReference type="Pfam" id="PF18423"/>
    </source>
</evidence>
<organism evidence="2 3">
    <name type="scientific">Fischerella muscicola CCMEE 5323</name>
    <dbReference type="NCBI Taxonomy" id="2019572"/>
    <lineage>
        <taxon>Bacteria</taxon>
        <taxon>Bacillati</taxon>
        <taxon>Cyanobacteriota</taxon>
        <taxon>Cyanophyceae</taxon>
        <taxon>Nostocales</taxon>
        <taxon>Hapalosiphonaceae</taxon>
        <taxon>Fischerella</taxon>
    </lineage>
</organism>
<gene>
    <name evidence="2" type="ORF">CEN44_09135</name>
</gene>
<dbReference type="RefSeq" id="WP_016870448.1">
    <property type="nucleotide sequence ID" value="NZ_CAWNVR010000273.1"/>
</dbReference>
<dbReference type="Gene3D" id="2.20.25.270">
    <property type="match status" value="1"/>
</dbReference>
<dbReference type="InterPro" id="IPR040890">
    <property type="entry name" value="Znf_CopZ"/>
</dbReference>
<keyword evidence="3" id="KW-1185">Reference proteome</keyword>
<dbReference type="NCBIfam" id="NF047645">
    <property type="entry name" value="CopZ_Nterm_CC"/>
    <property type="match status" value="1"/>
</dbReference>
<feature type="domain" description="CopZ zinc binding" evidence="1">
    <location>
        <begin position="21"/>
        <end position="82"/>
    </location>
</feature>
<comment type="caution">
    <text evidence="2">The sequence shown here is derived from an EMBL/GenBank/DDBJ whole genome shotgun (WGS) entry which is preliminary data.</text>
</comment>